<evidence type="ECO:0000313" key="2">
    <source>
        <dbReference type="Proteomes" id="UP001432146"/>
    </source>
</evidence>
<dbReference type="AlphaFoldDB" id="A0AAW1A470"/>
<name>A0AAW1A470_9HYME</name>
<keyword evidence="2" id="KW-1185">Reference proteome</keyword>
<dbReference type="EMBL" id="JAWNGG020000061">
    <property type="protein sequence ID" value="KAK9304675.1"/>
    <property type="molecule type" value="Genomic_DNA"/>
</dbReference>
<dbReference type="Proteomes" id="UP001432146">
    <property type="component" value="Unassembled WGS sequence"/>
</dbReference>
<evidence type="ECO:0000313" key="1">
    <source>
        <dbReference type="EMBL" id="KAK9304675.1"/>
    </source>
</evidence>
<protein>
    <submittedName>
        <fullName evidence="1">Uncharacterized protein</fullName>
    </submittedName>
</protein>
<sequence length="93" mass="10379">MTTAVEDIKGVKITKVPNTSRYLFLILNNLNIRSGLNRTKNVAVGKRHKIQAATSVIMDVPKSKRFHPELKYRLVPSPNTFISASVTNTVKSN</sequence>
<comment type="caution">
    <text evidence="1">The sequence shown here is derived from an EMBL/GenBank/DDBJ whole genome shotgun (WGS) entry which is preliminary data.</text>
</comment>
<gene>
    <name evidence="1" type="ORF">QLX08_004087</name>
</gene>
<proteinExistence type="predicted"/>
<organism evidence="1 2">
    <name type="scientific">Tetragonisca angustula</name>
    <dbReference type="NCBI Taxonomy" id="166442"/>
    <lineage>
        <taxon>Eukaryota</taxon>
        <taxon>Metazoa</taxon>
        <taxon>Ecdysozoa</taxon>
        <taxon>Arthropoda</taxon>
        <taxon>Hexapoda</taxon>
        <taxon>Insecta</taxon>
        <taxon>Pterygota</taxon>
        <taxon>Neoptera</taxon>
        <taxon>Endopterygota</taxon>
        <taxon>Hymenoptera</taxon>
        <taxon>Apocrita</taxon>
        <taxon>Aculeata</taxon>
        <taxon>Apoidea</taxon>
        <taxon>Anthophila</taxon>
        <taxon>Apidae</taxon>
        <taxon>Tetragonisca</taxon>
    </lineage>
</organism>
<reference evidence="1 2" key="1">
    <citation type="submission" date="2024-05" db="EMBL/GenBank/DDBJ databases">
        <title>The nuclear and mitochondrial genome assemblies of Tetragonisca angustula (Apidae: Meliponini), a tiny yet remarkable pollinator in the Neotropics.</title>
        <authorList>
            <person name="Ferrari R."/>
            <person name="Ricardo P.C."/>
            <person name="Dias F.C."/>
            <person name="Araujo N.S."/>
            <person name="Soares D.O."/>
            <person name="Zhou Q.-S."/>
            <person name="Zhu C.-D."/>
            <person name="Coutinho L."/>
            <person name="Airas M.C."/>
            <person name="Batista T.M."/>
        </authorList>
    </citation>
    <scope>NUCLEOTIDE SEQUENCE [LARGE SCALE GENOMIC DNA]</scope>
    <source>
        <strain evidence="1">ASF017062</strain>
        <tissue evidence="1">Abdomen</tissue>
    </source>
</reference>
<accession>A0AAW1A470</accession>